<organism evidence="2 3">
    <name type="scientific">Phyllobacterium myrsinacearum</name>
    <dbReference type="NCBI Taxonomy" id="28101"/>
    <lineage>
        <taxon>Bacteria</taxon>
        <taxon>Pseudomonadati</taxon>
        <taxon>Pseudomonadota</taxon>
        <taxon>Alphaproteobacteria</taxon>
        <taxon>Hyphomicrobiales</taxon>
        <taxon>Phyllobacteriaceae</taxon>
        <taxon>Phyllobacterium</taxon>
    </lineage>
</organism>
<dbReference type="RefSeq" id="WP_182550710.1">
    <property type="nucleotide sequence ID" value="NZ_JACGXN010000006.1"/>
</dbReference>
<dbReference type="GO" id="GO:0050660">
    <property type="term" value="F:flavin adenine dinucleotide binding"/>
    <property type="evidence" value="ECO:0007669"/>
    <property type="project" value="TreeGrafter"/>
</dbReference>
<sequence>MTKPDNPDFSAQETLRLIGEAPVNWVPDIRGIDHNVTIIGGGQTGATFAFALRRAGIGKVNVIDAADDESHAGVWLTRARMNKLRTPKSLAGPELGLSGLSFQSWYEARRGAEAYASFDRISRIDWADYLKWYRNFLGIKIRYATKLLQIEPADGHFRLHLDVAGRHHIEMTRKIVLGNGVGGAGGAYVPPALSSLPKTHLAHTSEVIDFTGLKGKSIAVVGSAASAFDAAATALENGAANTHLFARRASIANVPINRVRGYPGAYDNYPHLPDAIRWKQALRFRAAGSTPPPDAIERVVRQSNFHLHLGAPWDVADVREGKVVTQIHGQTFDFDFVIAGTGYFADPAARPELVAFADKIRLWRDQYSPAADERDSSLEAHPYLGLAHEFLEKVPGQAPYLKDIHVYNPAGFVSFGLPIGDVPSIRRDVPAVVARISRDLFLADLDHHEKRITGSVDPEFSEQLYASAIWQAETIAAE</sequence>
<dbReference type="PANTHER" id="PTHR43539:SF91">
    <property type="entry name" value="FAD-DEPENDENT URATE HYDROXYLASE"/>
    <property type="match status" value="1"/>
</dbReference>
<dbReference type="EMBL" id="JACGXN010000006">
    <property type="protein sequence ID" value="MBA8880047.1"/>
    <property type="molecule type" value="Genomic_DNA"/>
</dbReference>
<proteinExistence type="predicted"/>
<name>A0A839EUF7_9HYPH</name>
<evidence type="ECO:0000313" key="3">
    <source>
        <dbReference type="Proteomes" id="UP000549052"/>
    </source>
</evidence>
<dbReference type="Pfam" id="PF13738">
    <property type="entry name" value="Pyr_redox_3"/>
    <property type="match status" value="1"/>
</dbReference>
<dbReference type="AlphaFoldDB" id="A0A839EUF7"/>
<reference evidence="2 3" key="1">
    <citation type="submission" date="2020-07" db="EMBL/GenBank/DDBJ databases">
        <title>Genomic Encyclopedia of Type Strains, Phase IV (KMG-V): Genome sequencing to study the core and pangenomes of soil and plant-associated prokaryotes.</title>
        <authorList>
            <person name="Whitman W."/>
        </authorList>
    </citation>
    <scope>NUCLEOTIDE SEQUENCE [LARGE SCALE GENOMIC DNA]</scope>
    <source>
        <strain evidence="2 3">AN3</strain>
    </source>
</reference>
<keyword evidence="1" id="KW-0560">Oxidoreductase</keyword>
<accession>A0A839EUF7</accession>
<dbReference type="GO" id="GO:0004497">
    <property type="term" value="F:monooxygenase activity"/>
    <property type="evidence" value="ECO:0007669"/>
    <property type="project" value="TreeGrafter"/>
</dbReference>
<dbReference type="Proteomes" id="UP000549052">
    <property type="component" value="Unassembled WGS sequence"/>
</dbReference>
<keyword evidence="3" id="KW-1185">Reference proteome</keyword>
<evidence type="ECO:0000256" key="1">
    <source>
        <dbReference type="ARBA" id="ARBA00023002"/>
    </source>
</evidence>
<dbReference type="InterPro" id="IPR036188">
    <property type="entry name" value="FAD/NAD-bd_sf"/>
</dbReference>
<protein>
    <submittedName>
        <fullName evidence="2">Cation diffusion facilitator CzcD-associated flavoprotein CzcO</fullName>
    </submittedName>
</protein>
<dbReference type="Gene3D" id="3.50.50.60">
    <property type="entry name" value="FAD/NAD(P)-binding domain"/>
    <property type="match status" value="1"/>
</dbReference>
<dbReference type="InterPro" id="IPR050982">
    <property type="entry name" value="Auxin_biosynth/cation_transpt"/>
</dbReference>
<dbReference type="PANTHER" id="PTHR43539">
    <property type="entry name" value="FLAVIN-BINDING MONOOXYGENASE-LIKE PROTEIN (AFU_ORTHOLOGUE AFUA_4G09220)"/>
    <property type="match status" value="1"/>
</dbReference>
<gene>
    <name evidence="2" type="ORF">FHW16_003766</name>
</gene>
<dbReference type="SUPFAM" id="SSF51905">
    <property type="entry name" value="FAD/NAD(P)-binding domain"/>
    <property type="match status" value="1"/>
</dbReference>
<comment type="caution">
    <text evidence="2">The sequence shown here is derived from an EMBL/GenBank/DDBJ whole genome shotgun (WGS) entry which is preliminary data.</text>
</comment>
<evidence type="ECO:0000313" key="2">
    <source>
        <dbReference type="EMBL" id="MBA8880047.1"/>
    </source>
</evidence>